<dbReference type="PROSITE" id="PS00028">
    <property type="entry name" value="ZINC_FINGER_C2H2_1"/>
    <property type="match status" value="2"/>
</dbReference>
<keyword evidence="3 5" id="KW-0863">Zinc-finger</keyword>
<dbReference type="EMBL" id="UZAD01013368">
    <property type="protein sequence ID" value="VDN94423.1"/>
    <property type="molecule type" value="Genomic_DNA"/>
</dbReference>
<evidence type="ECO:0000256" key="1">
    <source>
        <dbReference type="ARBA" id="ARBA00022723"/>
    </source>
</evidence>
<dbReference type="Proteomes" id="UP000278627">
    <property type="component" value="Unassembled WGS sequence"/>
</dbReference>
<dbReference type="PROSITE" id="PS50157">
    <property type="entry name" value="ZINC_FINGER_C2H2_2"/>
    <property type="match status" value="2"/>
</dbReference>
<evidence type="ECO:0000256" key="5">
    <source>
        <dbReference type="PROSITE-ProRule" id="PRU00042"/>
    </source>
</evidence>
<evidence type="ECO:0000256" key="3">
    <source>
        <dbReference type="ARBA" id="ARBA00022771"/>
    </source>
</evidence>
<dbReference type="GO" id="GO:0008270">
    <property type="term" value="F:zinc ion binding"/>
    <property type="evidence" value="ECO:0007669"/>
    <property type="project" value="UniProtKB-KW"/>
</dbReference>
<dbReference type="GO" id="GO:0005634">
    <property type="term" value="C:nucleus"/>
    <property type="evidence" value="ECO:0007669"/>
    <property type="project" value="TreeGrafter"/>
</dbReference>
<evidence type="ECO:0000256" key="2">
    <source>
        <dbReference type="ARBA" id="ARBA00022737"/>
    </source>
</evidence>
<feature type="domain" description="C2H2-type" evidence="6">
    <location>
        <begin position="222"/>
        <end position="251"/>
    </location>
</feature>
<organism evidence="9">
    <name type="scientific">Brugia pahangi</name>
    <name type="common">Filarial nematode worm</name>
    <dbReference type="NCBI Taxonomy" id="6280"/>
    <lineage>
        <taxon>Eukaryota</taxon>
        <taxon>Metazoa</taxon>
        <taxon>Ecdysozoa</taxon>
        <taxon>Nematoda</taxon>
        <taxon>Chromadorea</taxon>
        <taxon>Rhabditida</taxon>
        <taxon>Spirurina</taxon>
        <taxon>Spiruromorpha</taxon>
        <taxon>Filarioidea</taxon>
        <taxon>Onchocercidae</taxon>
        <taxon>Brugia</taxon>
    </lineage>
</organism>
<dbReference type="GO" id="GO:0000977">
    <property type="term" value="F:RNA polymerase II transcription regulatory region sequence-specific DNA binding"/>
    <property type="evidence" value="ECO:0007669"/>
    <property type="project" value="TreeGrafter"/>
</dbReference>
<dbReference type="AlphaFoldDB" id="A0A0N4TWJ6"/>
<dbReference type="InterPro" id="IPR013087">
    <property type="entry name" value="Znf_C2H2_type"/>
</dbReference>
<reference evidence="7 8" key="2">
    <citation type="submission" date="2018-11" db="EMBL/GenBank/DDBJ databases">
        <authorList>
            <consortium name="Pathogen Informatics"/>
        </authorList>
    </citation>
    <scope>NUCLEOTIDE SEQUENCE [LARGE SCALE GENOMIC DNA]</scope>
</reference>
<dbReference type="STRING" id="6280.A0A0N4TWJ6"/>
<proteinExistence type="predicted"/>
<dbReference type="PANTHER" id="PTHR24409:SF295">
    <property type="entry name" value="AZ2-RELATED"/>
    <property type="match status" value="1"/>
</dbReference>
<dbReference type="InterPro" id="IPR036236">
    <property type="entry name" value="Znf_C2H2_sf"/>
</dbReference>
<accession>A0A0N4TWJ6</accession>
<dbReference type="Pfam" id="PF13894">
    <property type="entry name" value="zf-C2H2_4"/>
    <property type="match status" value="1"/>
</dbReference>
<keyword evidence="8" id="KW-1185">Reference proteome</keyword>
<name>A0A0N4TWJ6_BRUPA</name>
<protein>
    <submittedName>
        <fullName evidence="9">C2H2-type domain-containing protein</fullName>
    </submittedName>
</protein>
<keyword evidence="2" id="KW-0677">Repeat</keyword>
<keyword evidence="1" id="KW-0479">Metal-binding</keyword>
<dbReference type="FunFam" id="3.30.160.60:FF:001325">
    <property type="entry name" value="zinc finger protein 200"/>
    <property type="match status" value="1"/>
</dbReference>
<evidence type="ECO:0000313" key="9">
    <source>
        <dbReference type="WBParaSite" id="BPAG_0001331001-mRNA-1"/>
    </source>
</evidence>
<dbReference type="WBParaSite" id="BPAG_0001331001-mRNA-1">
    <property type="protein sequence ID" value="BPAG_0001331001-mRNA-1"/>
    <property type="gene ID" value="BPAG_0001331001"/>
</dbReference>
<dbReference type="GO" id="GO:0000981">
    <property type="term" value="F:DNA-binding transcription factor activity, RNA polymerase II-specific"/>
    <property type="evidence" value="ECO:0007669"/>
    <property type="project" value="TreeGrafter"/>
</dbReference>
<dbReference type="PANTHER" id="PTHR24409">
    <property type="entry name" value="ZINC FINGER PROTEIN 142"/>
    <property type="match status" value="1"/>
</dbReference>
<sequence length="275" mass="31410">MAERVINNYDAAAATSDNGFILEVISDQIIPLMLLIFSEPFSPRGIFCTEMAIMLARPRYLPLRINHVQTEHNESCGLCQIRFYKIHLASSTSFISVAQTNQTEPLDLSISKVRDDGHESQGLSMQKESDEEIGLQVFQTKPLDLSIPKLKKEGNESQGLSVDGVNDEGIKPRQQFVPIETLMRVMVPSKQRERLRKKWRCNLCEKEVINKKEHLMTHTGEKPCSCLICGKSFLKKYNLQAHMVTHNMNRPVYHCTVCSKGFMNKQSLKSHMLYH</sequence>
<dbReference type="Pfam" id="PF00096">
    <property type="entry name" value="zf-C2H2"/>
    <property type="match status" value="1"/>
</dbReference>
<reference evidence="9" key="1">
    <citation type="submission" date="2017-02" db="UniProtKB">
        <authorList>
            <consortium name="WormBaseParasite"/>
        </authorList>
    </citation>
    <scope>IDENTIFICATION</scope>
</reference>
<dbReference type="SMART" id="SM00355">
    <property type="entry name" value="ZnF_C2H2"/>
    <property type="match status" value="3"/>
</dbReference>
<evidence type="ECO:0000313" key="7">
    <source>
        <dbReference type="EMBL" id="VDN94423.1"/>
    </source>
</evidence>
<gene>
    <name evidence="7" type="ORF">BPAG_LOCUS13238</name>
</gene>
<dbReference type="Gene3D" id="3.30.160.60">
    <property type="entry name" value="Classic Zinc Finger"/>
    <property type="match status" value="2"/>
</dbReference>
<evidence type="ECO:0000313" key="8">
    <source>
        <dbReference type="Proteomes" id="UP000278627"/>
    </source>
</evidence>
<evidence type="ECO:0000259" key="6">
    <source>
        <dbReference type="PROSITE" id="PS50157"/>
    </source>
</evidence>
<keyword evidence="4" id="KW-0862">Zinc</keyword>
<evidence type="ECO:0000256" key="4">
    <source>
        <dbReference type="ARBA" id="ARBA00022833"/>
    </source>
</evidence>
<dbReference type="SUPFAM" id="SSF57667">
    <property type="entry name" value="beta-beta-alpha zinc fingers"/>
    <property type="match status" value="2"/>
</dbReference>
<feature type="domain" description="C2H2-type" evidence="6">
    <location>
        <begin position="253"/>
        <end position="275"/>
    </location>
</feature>